<evidence type="ECO:0000313" key="10">
    <source>
        <dbReference type="EMBL" id="KGA12425.1"/>
    </source>
</evidence>
<keyword evidence="3" id="KW-0813">Transport</keyword>
<dbReference type="PANTHER" id="PTHR42929">
    <property type="entry name" value="INNER MEMBRANE ABC TRANSPORTER PERMEASE PROTEIN YDCU-RELATED-RELATED"/>
    <property type="match status" value="1"/>
</dbReference>
<evidence type="ECO:0000256" key="6">
    <source>
        <dbReference type="ARBA" id="ARBA00022989"/>
    </source>
</evidence>
<protein>
    <recommendedName>
        <fullName evidence="9">ABC transmembrane type-1 domain-containing protein</fullName>
    </recommendedName>
</protein>
<dbReference type="CDD" id="cd06261">
    <property type="entry name" value="TM_PBP2"/>
    <property type="match status" value="1"/>
</dbReference>
<feature type="transmembrane region" description="Helical" evidence="8">
    <location>
        <begin position="87"/>
        <end position="110"/>
    </location>
</feature>
<dbReference type="InterPro" id="IPR035906">
    <property type="entry name" value="MetI-like_sf"/>
</dbReference>
<evidence type="ECO:0000256" key="8">
    <source>
        <dbReference type="SAM" id="Phobius"/>
    </source>
</evidence>
<comment type="caution">
    <text evidence="10">The sequence shown here is derived from an EMBL/GenBank/DDBJ whole genome shotgun (WGS) entry which is preliminary data.</text>
</comment>
<keyword evidence="7 8" id="KW-0472">Membrane</keyword>
<sequence>MSEFDFFWITPIPEENVGGGPVGSRASFASVRRSSSQALPLTPYFLFVGLFLIVPTVVLFAKAFRPVTGSTTSAMLEAMNESNRSSFLFSLKLSLISAVLGAFFGFVFALATSRIERPRRLRNLVTGFSGVAANLGGIPLAFAFIAALGAQGLFTRILFHNGIDLYGMGFKIYDFWGIVVVYLYFQIPLMLLVMMPAIEGLRPTWREAAINLGASPWQYWRRVGLPILSPSLMGGTLLLFANAFSAYATAYALSSGGSRLVPVQIRFYLQGNTITGKGNLGYALAAWMVLILLVVMSAYLVLRNRAERWRKE</sequence>
<organism evidence="10">
    <name type="scientific">freshwater metagenome</name>
    <dbReference type="NCBI Taxonomy" id="449393"/>
    <lineage>
        <taxon>unclassified sequences</taxon>
        <taxon>metagenomes</taxon>
        <taxon>ecological metagenomes</taxon>
    </lineage>
</organism>
<keyword evidence="4" id="KW-1003">Cell membrane</keyword>
<dbReference type="PANTHER" id="PTHR42929:SF1">
    <property type="entry name" value="INNER MEMBRANE ABC TRANSPORTER PERMEASE PROTEIN YDCU-RELATED"/>
    <property type="match status" value="1"/>
</dbReference>
<evidence type="ECO:0000256" key="1">
    <source>
        <dbReference type="ARBA" id="ARBA00004651"/>
    </source>
</evidence>
<feature type="domain" description="ABC transmembrane type-1" evidence="9">
    <location>
        <begin position="87"/>
        <end position="301"/>
    </location>
</feature>
<evidence type="ECO:0000256" key="4">
    <source>
        <dbReference type="ARBA" id="ARBA00022475"/>
    </source>
</evidence>
<evidence type="ECO:0000256" key="5">
    <source>
        <dbReference type="ARBA" id="ARBA00022692"/>
    </source>
</evidence>
<keyword evidence="6 8" id="KW-1133">Transmembrane helix</keyword>
<evidence type="ECO:0000259" key="9">
    <source>
        <dbReference type="PROSITE" id="PS50928"/>
    </source>
</evidence>
<dbReference type="PROSITE" id="PS50928">
    <property type="entry name" value="ABC_TM1"/>
    <property type="match status" value="1"/>
</dbReference>
<gene>
    <name evidence="10" type="ORF">GM51_21605</name>
</gene>
<feature type="transmembrane region" description="Helical" evidence="8">
    <location>
        <begin position="131"/>
        <end position="155"/>
    </location>
</feature>
<reference evidence="10" key="1">
    <citation type="submission" date="2014-06" db="EMBL/GenBank/DDBJ databases">
        <title>Key roles for freshwater Actinobacteria revealed by deep metagenomic sequencing.</title>
        <authorList>
            <person name="Ghai R."/>
            <person name="Mizuno C.M."/>
            <person name="Picazo A."/>
            <person name="Camacho A."/>
            <person name="Rodriguez-Valera F."/>
        </authorList>
    </citation>
    <scope>NUCLEOTIDE SEQUENCE</scope>
</reference>
<dbReference type="EMBL" id="JNSL01000217">
    <property type="protein sequence ID" value="KGA12425.1"/>
    <property type="molecule type" value="Genomic_DNA"/>
</dbReference>
<evidence type="ECO:0000256" key="3">
    <source>
        <dbReference type="ARBA" id="ARBA00022448"/>
    </source>
</evidence>
<dbReference type="Pfam" id="PF00528">
    <property type="entry name" value="BPD_transp_1"/>
    <property type="match status" value="1"/>
</dbReference>
<feature type="transmembrane region" description="Helical" evidence="8">
    <location>
        <begin position="175"/>
        <end position="198"/>
    </location>
</feature>
<dbReference type="AlphaFoldDB" id="A0A094PL70"/>
<comment type="similarity">
    <text evidence="2">Belongs to the binding-protein-dependent transport system permease family. CysTW subfamily.</text>
</comment>
<dbReference type="GO" id="GO:0005886">
    <property type="term" value="C:plasma membrane"/>
    <property type="evidence" value="ECO:0007669"/>
    <property type="project" value="UniProtKB-SubCell"/>
</dbReference>
<dbReference type="SUPFAM" id="SSF161098">
    <property type="entry name" value="MetI-like"/>
    <property type="match status" value="1"/>
</dbReference>
<accession>A0A094PL70</accession>
<dbReference type="InterPro" id="IPR000515">
    <property type="entry name" value="MetI-like"/>
</dbReference>
<proteinExistence type="inferred from homology"/>
<evidence type="ECO:0000256" key="7">
    <source>
        <dbReference type="ARBA" id="ARBA00023136"/>
    </source>
</evidence>
<dbReference type="GO" id="GO:0055085">
    <property type="term" value="P:transmembrane transport"/>
    <property type="evidence" value="ECO:0007669"/>
    <property type="project" value="InterPro"/>
</dbReference>
<name>A0A094PL70_9ZZZZ</name>
<keyword evidence="5 8" id="KW-0812">Transmembrane</keyword>
<feature type="transmembrane region" description="Helical" evidence="8">
    <location>
        <begin position="280"/>
        <end position="302"/>
    </location>
</feature>
<evidence type="ECO:0000256" key="2">
    <source>
        <dbReference type="ARBA" id="ARBA00007069"/>
    </source>
</evidence>
<dbReference type="Gene3D" id="1.10.3720.10">
    <property type="entry name" value="MetI-like"/>
    <property type="match status" value="1"/>
</dbReference>
<comment type="subcellular location">
    <subcellularLocation>
        <location evidence="1">Cell membrane</location>
        <topology evidence="1">Multi-pass membrane protein</topology>
    </subcellularLocation>
</comment>
<feature type="transmembrane region" description="Helical" evidence="8">
    <location>
        <begin position="41"/>
        <end position="61"/>
    </location>
</feature>
<feature type="transmembrane region" description="Helical" evidence="8">
    <location>
        <begin position="231"/>
        <end position="253"/>
    </location>
</feature>